<comment type="subcellular location">
    <subcellularLocation>
        <location evidence="1">Lysosome membrane</location>
    </subcellularLocation>
</comment>
<dbReference type="Proteomes" id="UP001289374">
    <property type="component" value="Unassembled WGS sequence"/>
</dbReference>
<dbReference type="AlphaFoldDB" id="A0AAE1W2P5"/>
<evidence type="ECO:0000313" key="7">
    <source>
        <dbReference type="Proteomes" id="UP001289374"/>
    </source>
</evidence>
<sequence length="343" mass="37814">MGSAGVVKTIQCIPGKHFQFLPSDEEPVPFKKMNDFSTVDGFVEISEDLADMIKFVANEPSVGLFYIQQHTQNAAPNLINLKNNVVEKSHETTLHTEDLEDSITMVRSMKECGLPIADEMIGEIKRSLSVISSKQPKRGLIYNSRTGFLGRTSSWSPATWGRNAVHSQQDNDKSTGYLSSVLKSAKQTANNFKWPEAEPREASQSKGENISSDHAPPFLSATSGPTPPTPEAETEDLPLSSEVGRELQEESQLSKSMSHQQFLSLYENFDEFKADQEAKLEEWLGGTRNDKDRAGKNIADELQLDGAWFHDNQFSVNGIAGSLHILVLPNLSCDSQGKVGGKL</sequence>
<evidence type="ECO:0000256" key="2">
    <source>
        <dbReference type="ARBA" id="ARBA00010463"/>
    </source>
</evidence>
<dbReference type="GO" id="GO:0005765">
    <property type="term" value="C:lysosomal membrane"/>
    <property type="evidence" value="ECO:0007669"/>
    <property type="project" value="UniProtKB-SubCell"/>
</dbReference>
<dbReference type="EMBL" id="JACGWL010000016">
    <property type="protein sequence ID" value="KAK4385651.1"/>
    <property type="molecule type" value="Genomic_DNA"/>
</dbReference>
<reference evidence="6" key="2">
    <citation type="journal article" date="2024" name="Plant">
        <title>Genomic evolution and insights into agronomic trait innovations of Sesamum species.</title>
        <authorList>
            <person name="Miao H."/>
            <person name="Wang L."/>
            <person name="Qu L."/>
            <person name="Liu H."/>
            <person name="Sun Y."/>
            <person name="Le M."/>
            <person name="Wang Q."/>
            <person name="Wei S."/>
            <person name="Zheng Y."/>
            <person name="Lin W."/>
            <person name="Duan Y."/>
            <person name="Cao H."/>
            <person name="Xiong S."/>
            <person name="Wang X."/>
            <person name="Wei L."/>
            <person name="Li C."/>
            <person name="Ma Q."/>
            <person name="Ju M."/>
            <person name="Zhao R."/>
            <person name="Li G."/>
            <person name="Mu C."/>
            <person name="Tian Q."/>
            <person name="Mei H."/>
            <person name="Zhang T."/>
            <person name="Gao T."/>
            <person name="Zhang H."/>
        </authorList>
    </citation>
    <scope>NUCLEOTIDE SEQUENCE</scope>
    <source>
        <strain evidence="6">K16</strain>
    </source>
</reference>
<evidence type="ECO:0000256" key="1">
    <source>
        <dbReference type="ARBA" id="ARBA00004656"/>
    </source>
</evidence>
<evidence type="ECO:0000256" key="5">
    <source>
        <dbReference type="SAM" id="MobiDB-lite"/>
    </source>
</evidence>
<evidence type="ECO:0000256" key="4">
    <source>
        <dbReference type="ARBA" id="ARBA00023228"/>
    </source>
</evidence>
<dbReference type="Pfam" id="PF10167">
    <property type="entry name" value="BORCS8"/>
    <property type="match status" value="1"/>
</dbReference>
<proteinExistence type="inferred from homology"/>
<comment type="caution">
    <text evidence="6">The sequence shown here is derived from an EMBL/GenBank/DDBJ whole genome shotgun (WGS) entry which is preliminary data.</text>
</comment>
<feature type="region of interest" description="Disordered" evidence="5">
    <location>
        <begin position="189"/>
        <end position="255"/>
    </location>
</feature>
<accession>A0AAE1W2P5</accession>
<organism evidence="6 7">
    <name type="scientific">Sesamum angolense</name>
    <dbReference type="NCBI Taxonomy" id="2727404"/>
    <lineage>
        <taxon>Eukaryota</taxon>
        <taxon>Viridiplantae</taxon>
        <taxon>Streptophyta</taxon>
        <taxon>Embryophyta</taxon>
        <taxon>Tracheophyta</taxon>
        <taxon>Spermatophyta</taxon>
        <taxon>Magnoliopsida</taxon>
        <taxon>eudicotyledons</taxon>
        <taxon>Gunneridae</taxon>
        <taxon>Pentapetalae</taxon>
        <taxon>asterids</taxon>
        <taxon>lamiids</taxon>
        <taxon>Lamiales</taxon>
        <taxon>Pedaliaceae</taxon>
        <taxon>Sesamum</taxon>
    </lineage>
</organism>
<keyword evidence="7" id="KW-1185">Reference proteome</keyword>
<protein>
    <submittedName>
        <fullName evidence="6">Uncharacterized protein</fullName>
    </submittedName>
</protein>
<comment type="similarity">
    <text evidence="2">Belongs to the BORCS8 family.</text>
</comment>
<keyword evidence="3" id="KW-0472">Membrane</keyword>
<keyword evidence="4" id="KW-0458">Lysosome</keyword>
<dbReference type="PANTHER" id="PTHR21146">
    <property type="entry name" value="MEF2B PROTEIN"/>
    <property type="match status" value="1"/>
</dbReference>
<reference evidence="6" key="1">
    <citation type="submission" date="2020-06" db="EMBL/GenBank/DDBJ databases">
        <authorList>
            <person name="Li T."/>
            <person name="Hu X."/>
            <person name="Zhang T."/>
            <person name="Song X."/>
            <person name="Zhang H."/>
            <person name="Dai N."/>
            <person name="Sheng W."/>
            <person name="Hou X."/>
            <person name="Wei L."/>
        </authorList>
    </citation>
    <scope>NUCLEOTIDE SEQUENCE</scope>
    <source>
        <strain evidence="6">K16</strain>
        <tissue evidence="6">Leaf</tissue>
    </source>
</reference>
<evidence type="ECO:0000313" key="6">
    <source>
        <dbReference type="EMBL" id="KAK4385651.1"/>
    </source>
</evidence>
<name>A0AAE1W2P5_9LAMI</name>
<gene>
    <name evidence="6" type="ORF">Sango_2689100</name>
</gene>
<dbReference type="PANTHER" id="PTHR21146:SF0">
    <property type="entry name" value="BLOC-1-RELATED COMPLEX SUBUNIT 8"/>
    <property type="match status" value="1"/>
</dbReference>
<dbReference type="InterPro" id="IPR019320">
    <property type="entry name" value="BORCS8"/>
</dbReference>
<evidence type="ECO:0000256" key="3">
    <source>
        <dbReference type="ARBA" id="ARBA00023136"/>
    </source>
</evidence>